<dbReference type="InterPro" id="IPR014757">
    <property type="entry name" value="Tscrpt_reg_IclR_C"/>
</dbReference>
<dbReference type="NCBIfam" id="TIGR02431">
    <property type="entry name" value="pcaR_pcaU"/>
    <property type="match status" value="1"/>
</dbReference>
<dbReference type="InterPro" id="IPR036390">
    <property type="entry name" value="WH_DNA-bd_sf"/>
</dbReference>
<dbReference type="InterPro" id="IPR029016">
    <property type="entry name" value="GAF-like_dom_sf"/>
</dbReference>
<dbReference type="GO" id="GO:0045892">
    <property type="term" value="P:negative regulation of DNA-templated transcription"/>
    <property type="evidence" value="ECO:0007669"/>
    <property type="project" value="TreeGrafter"/>
</dbReference>
<keyword evidence="2" id="KW-0805">Transcription regulation</keyword>
<dbReference type="Proteomes" id="UP000019491">
    <property type="component" value="Unassembled WGS sequence"/>
</dbReference>
<dbReference type="Gene3D" id="1.10.10.10">
    <property type="entry name" value="Winged helix-like DNA-binding domain superfamily/Winged helix DNA-binding domain"/>
    <property type="match status" value="1"/>
</dbReference>
<name>X0QU93_RHOWR</name>
<evidence type="ECO:0000256" key="3">
    <source>
        <dbReference type="ARBA" id="ARBA00023125"/>
    </source>
</evidence>
<feature type="domain" description="HTH iclR-type" evidence="7">
    <location>
        <begin position="24"/>
        <end position="84"/>
    </location>
</feature>
<evidence type="ECO:0000256" key="2">
    <source>
        <dbReference type="ARBA" id="ARBA00023015"/>
    </source>
</evidence>
<comment type="function">
    <text evidence="5">May be an activator protein for the gylABX operon.</text>
</comment>
<dbReference type="GO" id="GO:0046278">
    <property type="term" value="P:3,4-dihydroxybenzoate metabolic process"/>
    <property type="evidence" value="ECO:0007669"/>
    <property type="project" value="InterPro"/>
</dbReference>
<dbReference type="PANTHER" id="PTHR30136">
    <property type="entry name" value="HELIX-TURN-HELIX TRANSCRIPTIONAL REGULATOR, ICLR FAMILY"/>
    <property type="match status" value="1"/>
</dbReference>
<dbReference type="AlphaFoldDB" id="X0QU93"/>
<dbReference type="InterPro" id="IPR005471">
    <property type="entry name" value="Tscrpt_reg_IclR_N"/>
</dbReference>
<keyword evidence="10" id="KW-1185">Reference proteome</keyword>
<evidence type="ECO:0000313" key="9">
    <source>
        <dbReference type="EMBL" id="GAF42180.1"/>
    </source>
</evidence>
<dbReference type="GO" id="GO:0006071">
    <property type="term" value="P:glycerol metabolic process"/>
    <property type="evidence" value="ECO:0007669"/>
    <property type="project" value="UniProtKB-KW"/>
</dbReference>
<accession>X0QU93</accession>
<keyword evidence="1" id="KW-0319">Glycerol metabolism</keyword>
<reference evidence="9 10" key="1">
    <citation type="submission" date="2014-02" db="EMBL/GenBank/DDBJ databases">
        <title>Whole genome shotgun sequence of Rhodococcus wratislaviensis NBRC 100605.</title>
        <authorList>
            <person name="Hosoyama A."/>
            <person name="Tsuchikane K."/>
            <person name="Yoshida I."/>
            <person name="Ohji S."/>
            <person name="Ichikawa N."/>
            <person name="Yamazoe A."/>
            <person name="Fujita N."/>
        </authorList>
    </citation>
    <scope>NUCLEOTIDE SEQUENCE [LARGE SCALE GENOMIC DNA]</scope>
    <source>
        <strain evidence="9 10">NBRC 100605</strain>
    </source>
</reference>
<feature type="domain" description="IclR-ED" evidence="8">
    <location>
        <begin position="85"/>
        <end position="269"/>
    </location>
</feature>
<gene>
    <name evidence="9" type="ORF">RW1_001_01150</name>
</gene>
<dbReference type="InterPro" id="IPR036388">
    <property type="entry name" value="WH-like_DNA-bd_sf"/>
</dbReference>
<dbReference type="Pfam" id="PF01614">
    <property type="entry name" value="IclR_C"/>
    <property type="match status" value="1"/>
</dbReference>
<dbReference type="SMART" id="SM00346">
    <property type="entry name" value="HTH_ICLR"/>
    <property type="match status" value="1"/>
</dbReference>
<evidence type="ECO:0000256" key="1">
    <source>
        <dbReference type="ARBA" id="ARBA00022798"/>
    </source>
</evidence>
<dbReference type="Pfam" id="PF09339">
    <property type="entry name" value="HTH_IclR"/>
    <property type="match status" value="1"/>
</dbReference>
<dbReference type="InterPro" id="IPR050707">
    <property type="entry name" value="HTH_MetabolicPath_Reg"/>
</dbReference>
<evidence type="ECO:0000256" key="4">
    <source>
        <dbReference type="ARBA" id="ARBA00023163"/>
    </source>
</evidence>
<evidence type="ECO:0000259" key="8">
    <source>
        <dbReference type="PROSITE" id="PS51078"/>
    </source>
</evidence>
<dbReference type="SUPFAM" id="SSF55781">
    <property type="entry name" value="GAF domain-like"/>
    <property type="match status" value="1"/>
</dbReference>
<proteinExistence type="predicted"/>
<dbReference type="PROSITE" id="PS51077">
    <property type="entry name" value="HTH_ICLR"/>
    <property type="match status" value="1"/>
</dbReference>
<keyword evidence="3" id="KW-0238">DNA-binding</keyword>
<organism evidence="9 10">
    <name type="scientific">Rhodococcus wratislaviensis NBRC 100605</name>
    <dbReference type="NCBI Taxonomy" id="1219028"/>
    <lineage>
        <taxon>Bacteria</taxon>
        <taxon>Bacillati</taxon>
        <taxon>Actinomycetota</taxon>
        <taxon>Actinomycetes</taxon>
        <taxon>Mycobacteriales</taxon>
        <taxon>Nocardiaceae</taxon>
        <taxon>Rhodococcus</taxon>
    </lineage>
</organism>
<dbReference type="GO" id="GO:0003677">
    <property type="term" value="F:DNA binding"/>
    <property type="evidence" value="ECO:0007669"/>
    <property type="project" value="UniProtKB-KW"/>
</dbReference>
<dbReference type="SUPFAM" id="SSF46785">
    <property type="entry name" value="Winged helix' DNA-binding domain"/>
    <property type="match status" value="1"/>
</dbReference>
<dbReference type="PROSITE" id="PS51078">
    <property type="entry name" value="ICLR_ED"/>
    <property type="match status" value="1"/>
</dbReference>
<dbReference type="GO" id="GO:0003700">
    <property type="term" value="F:DNA-binding transcription factor activity"/>
    <property type="evidence" value="ECO:0007669"/>
    <property type="project" value="TreeGrafter"/>
</dbReference>
<evidence type="ECO:0000259" key="7">
    <source>
        <dbReference type="PROSITE" id="PS51077"/>
    </source>
</evidence>
<comment type="caution">
    <text evidence="9">The sequence shown here is derived from an EMBL/GenBank/DDBJ whole genome shotgun (WGS) entry which is preliminary data.</text>
</comment>
<dbReference type="InterPro" id="IPR012794">
    <property type="entry name" value="PcaR_PcaU"/>
</dbReference>
<evidence type="ECO:0000256" key="5">
    <source>
        <dbReference type="ARBA" id="ARBA00058938"/>
    </source>
</evidence>
<dbReference type="GO" id="GO:0045893">
    <property type="term" value="P:positive regulation of DNA-templated transcription"/>
    <property type="evidence" value="ECO:0007669"/>
    <property type="project" value="InterPro"/>
</dbReference>
<evidence type="ECO:0000313" key="10">
    <source>
        <dbReference type="Proteomes" id="UP000019491"/>
    </source>
</evidence>
<dbReference type="PANTHER" id="PTHR30136:SF34">
    <property type="entry name" value="TRANSCRIPTIONAL REGULATOR"/>
    <property type="match status" value="1"/>
</dbReference>
<protein>
    <recommendedName>
        <fullName evidence="6">Glycerol operon regulatory protein</fullName>
    </recommendedName>
</protein>
<evidence type="ECO:0000256" key="6">
    <source>
        <dbReference type="ARBA" id="ARBA00070406"/>
    </source>
</evidence>
<sequence>MTACAKQVAAEVAEQPASGERYFLESLDRGLSVLECFDEQHRERTLSEVAQAVGITRSTARRILLTLVDKGFLRLDGRTFSLTPRVLRFGFSYLAALRLPQVADPHIEALAKELGETISVTILDGPDVVYVARVRSPRIIRISITVGMRFPAYATSTGRVLLAGLSADALDDYLKTTEFQAFTQHTISDAEQLRAEVRKVAADGWSMSENELEIGIRGAAVPIRDRTGAVVAALNSSLQGTQYTRDDVAVSVVPKLVATAERIGSDLSLG</sequence>
<keyword evidence="4" id="KW-0804">Transcription</keyword>
<dbReference type="FunFam" id="1.10.10.10:FF:000056">
    <property type="entry name" value="IclR family transcriptional regulator"/>
    <property type="match status" value="1"/>
</dbReference>
<dbReference type="Gene3D" id="3.30.450.40">
    <property type="match status" value="1"/>
</dbReference>
<dbReference type="EMBL" id="BAWF01000001">
    <property type="protein sequence ID" value="GAF42180.1"/>
    <property type="molecule type" value="Genomic_DNA"/>
</dbReference>